<keyword evidence="3" id="KW-1185">Reference proteome</keyword>
<feature type="region of interest" description="Disordered" evidence="1">
    <location>
        <begin position="27"/>
        <end position="71"/>
    </location>
</feature>
<accession>A0A9P1ENE3</accession>
<evidence type="ECO:0000313" key="3">
    <source>
        <dbReference type="Proteomes" id="UP001152484"/>
    </source>
</evidence>
<name>A0A9P1ENE3_CUSEU</name>
<evidence type="ECO:0000313" key="2">
    <source>
        <dbReference type="EMBL" id="CAH9119186.1"/>
    </source>
</evidence>
<feature type="compositionally biased region" description="Basic residues" evidence="1">
    <location>
        <begin position="36"/>
        <end position="69"/>
    </location>
</feature>
<proteinExistence type="predicted"/>
<protein>
    <submittedName>
        <fullName evidence="2">Uncharacterized protein</fullName>
    </submittedName>
</protein>
<sequence>MLNLEFEIALGEGRRVPMKLFLTKKWIQKPKEKEKNKKKKTEKQKKKNREQKSKKKKKENQKKENKYKKKGEIKINKNLCPSAVALFMTCESLSMRKQLCTFNARIPV</sequence>
<comment type="caution">
    <text evidence="2">The sequence shown here is derived from an EMBL/GenBank/DDBJ whole genome shotgun (WGS) entry which is preliminary data.</text>
</comment>
<dbReference type="EMBL" id="CAMAPE010000079">
    <property type="protein sequence ID" value="CAH9119186.1"/>
    <property type="molecule type" value="Genomic_DNA"/>
</dbReference>
<reference evidence="2" key="1">
    <citation type="submission" date="2022-07" db="EMBL/GenBank/DDBJ databases">
        <authorList>
            <person name="Macas J."/>
            <person name="Novak P."/>
            <person name="Neumann P."/>
        </authorList>
    </citation>
    <scope>NUCLEOTIDE SEQUENCE</scope>
</reference>
<dbReference type="Proteomes" id="UP001152484">
    <property type="component" value="Unassembled WGS sequence"/>
</dbReference>
<organism evidence="2 3">
    <name type="scientific">Cuscuta europaea</name>
    <name type="common">European dodder</name>
    <dbReference type="NCBI Taxonomy" id="41803"/>
    <lineage>
        <taxon>Eukaryota</taxon>
        <taxon>Viridiplantae</taxon>
        <taxon>Streptophyta</taxon>
        <taxon>Embryophyta</taxon>
        <taxon>Tracheophyta</taxon>
        <taxon>Spermatophyta</taxon>
        <taxon>Magnoliopsida</taxon>
        <taxon>eudicotyledons</taxon>
        <taxon>Gunneridae</taxon>
        <taxon>Pentapetalae</taxon>
        <taxon>asterids</taxon>
        <taxon>lamiids</taxon>
        <taxon>Solanales</taxon>
        <taxon>Convolvulaceae</taxon>
        <taxon>Cuscuteae</taxon>
        <taxon>Cuscuta</taxon>
        <taxon>Cuscuta subgen. Cuscuta</taxon>
    </lineage>
</organism>
<dbReference type="AlphaFoldDB" id="A0A9P1ENE3"/>
<evidence type="ECO:0000256" key="1">
    <source>
        <dbReference type="SAM" id="MobiDB-lite"/>
    </source>
</evidence>
<gene>
    <name evidence="2" type="ORF">CEURO_LOCUS22210</name>
</gene>